<dbReference type="GO" id="GO:0003824">
    <property type="term" value="F:catalytic activity"/>
    <property type="evidence" value="ECO:0007669"/>
    <property type="project" value="InterPro"/>
</dbReference>
<evidence type="ECO:0000313" key="3">
    <source>
        <dbReference type="Proteomes" id="UP000028481"/>
    </source>
</evidence>
<keyword evidence="3" id="KW-1185">Reference proteome</keyword>
<dbReference type="RefSeq" id="WP_038060397.1">
    <property type="nucleotide sequence ID" value="NZ_CP008796.1"/>
</dbReference>
<dbReference type="AlphaFoldDB" id="A0A075WSB3"/>
<dbReference type="HOGENOM" id="CLU_011543_3_3_0"/>
<dbReference type="InterPro" id="IPR058240">
    <property type="entry name" value="rSAM_sf"/>
</dbReference>
<dbReference type="InterPro" id="IPR045784">
    <property type="entry name" value="Radical_SAM_N2"/>
</dbReference>
<dbReference type="SMART" id="SM00729">
    <property type="entry name" value="Elp3"/>
    <property type="match status" value="1"/>
</dbReference>
<reference evidence="2 3" key="1">
    <citation type="journal article" date="2015" name="Genome Announc.">
        <title>Genome Sequence of a Sulfate-Reducing Thermophilic Bacterium, Thermodesulfobacterium commune DSM 2178T (Phylum Thermodesulfobacteria).</title>
        <authorList>
            <person name="Bhatnagar S."/>
            <person name="Badger J.H."/>
            <person name="Madupu R."/>
            <person name="Khouri H.M."/>
            <person name="O'Connor E.M."/>
            <person name="Robb F.T."/>
            <person name="Ward N.L."/>
            <person name="Eisen J.A."/>
        </authorList>
    </citation>
    <scope>NUCLEOTIDE SEQUENCE [LARGE SCALE GENOMIC DNA]</scope>
    <source>
        <strain evidence="2 3">DSM 2178</strain>
    </source>
</reference>
<dbReference type="InterPro" id="IPR006638">
    <property type="entry name" value="Elp3/MiaA/NifB-like_rSAM"/>
</dbReference>
<protein>
    <recommendedName>
        <fullName evidence="1">Radical SAM core domain-containing protein</fullName>
    </recommendedName>
</protein>
<dbReference type="eggNOG" id="COG1032">
    <property type="taxonomic scope" value="Bacteria"/>
</dbReference>
<evidence type="ECO:0000259" key="1">
    <source>
        <dbReference type="PROSITE" id="PS51918"/>
    </source>
</evidence>
<dbReference type="InterPro" id="IPR007197">
    <property type="entry name" value="rSAM"/>
</dbReference>
<dbReference type="Gene3D" id="3.80.30.20">
    <property type="entry name" value="tm_1862 like domain"/>
    <property type="match status" value="1"/>
</dbReference>
<dbReference type="PROSITE" id="PS51918">
    <property type="entry name" value="RADICAL_SAM"/>
    <property type="match status" value="1"/>
</dbReference>
<feature type="domain" description="Radical SAM core" evidence="1">
    <location>
        <begin position="206"/>
        <end position="432"/>
    </location>
</feature>
<dbReference type="SFLD" id="SFLDS00029">
    <property type="entry name" value="Radical_SAM"/>
    <property type="match status" value="1"/>
</dbReference>
<proteinExistence type="predicted"/>
<accession>A0A075WSB3</accession>
<sequence length="526" mass="60827">MKNLMDYTRFEKNFFRKKWTGRISIALVFPNHYQVGMSNLGFLYVYQRLNLYQEIVCERVFLPEKNEKIRSIESSRPLKDFNLILFSIPFEVDYINVVKILQKGELGLNPTQRTQPVLAGGVATWLNPEPISSFVDAFLLGEWEEIEKHVVPIFIEHFNHKKILLEKLSTLNFVYLPLSSDQKKIKVAKIKKPEKVVYSDLISQKATFSETYLIEVAKGCGRGCRFCAAGFMYRPPRGYPEKALSDVLENIPENSKVGLVGLEFANKQEILEFGKKLLEKSCTLTFSSLRIDALNEDFLELLKGTKSVAIAPETGSQKLKKVINKNLTPEEIFEVLEKFQQRGLKNIKFYFMLGLPFETQEDLEETVKFIKKLLAQKYNLNLSFTFSFFVPKPHTPFQWAKFSDLKNLKEKEKWVKKELGYVKNLKVEPPEEALLQTLIARGSKELKDFLISLAQGQNLKRIIKSMPKVLKSLCPQDSLETEFPWDKIDLGVNKEFLWNEWQKAKNLKLTGFCHPEKCKLCGACEK</sequence>
<dbReference type="Pfam" id="PF04055">
    <property type="entry name" value="Radical_SAM"/>
    <property type="match status" value="1"/>
</dbReference>
<dbReference type="EMBL" id="CP008796">
    <property type="protein sequence ID" value="AIH03915.1"/>
    <property type="molecule type" value="Genomic_DNA"/>
</dbReference>
<dbReference type="STRING" id="289377.HL41_03490"/>
<dbReference type="GO" id="GO:0051536">
    <property type="term" value="F:iron-sulfur cluster binding"/>
    <property type="evidence" value="ECO:0007669"/>
    <property type="project" value="InterPro"/>
</dbReference>
<dbReference type="SFLD" id="SFLDG01082">
    <property type="entry name" value="B12-binding_domain_containing"/>
    <property type="match status" value="1"/>
</dbReference>
<dbReference type="PANTHER" id="PTHR42731">
    <property type="entry name" value="SLL1084 PROTEIN"/>
    <property type="match status" value="1"/>
</dbReference>
<dbReference type="SUPFAM" id="SSF102114">
    <property type="entry name" value="Radical SAM enzymes"/>
    <property type="match status" value="1"/>
</dbReference>
<dbReference type="Pfam" id="PF19864">
    <property type="entry name" value="Radical_SAM_N2"/>
    <property type="match status" value="1"/>
</dbReference>
<dbReference type="CDD" id="cd01335">
    <property type="entry name" value="Radical_SAM"/>
    <property type="match status" value="1"/>
</dbReference>
<dbReference type="KEGG" id="tcm:HL41_03490"/>
<dbReference type="PaxDb" id="289377-HL41_03490"/>
<name>A0A075WSB3_9BACT</name>
<evidence type="ECO:0000313" key="2">
    <source>
        <dbReference type="EMBL" id="AIH03915.1"/>
    </source>
</evidence>
<gene>
    <name evidence="2" type="ORF">HL41_03490</name>
</gene>
<dbReference type="OrthoDB" id="9806827at2"/>
<dbReference type="PANTHER" id="PTHR42731:SF5">
    <property type="entry name" value="RADICAL SAM DOMAIN PROTEIN"/>
    <property type="match status" value="1"/>
</dbReference>
<organism evidence="2 3">
    <name type="scientific">Thermodesulfobacterium commune DSM 2178</name>
    <dbReference type="NCBI Taxonomy" id="289377"/>
    <lineage>
        <taxon>Bacteria</taxon>
        <taxon>Pseudomonadati</taxon>
        <taxon>Thermodesulfobacteriota</taxon>
        <taxon>Thermodesulfobacteria</taxon>
        <taxon>Thermodesulfobacteriales</taxon>
        <taxon>Thermodesulfobacteriaceae</taxon>
        <taxon>Thermodesulfobacterium</taxon>
    </lineage>
</organism>
<dbReference type="Proteomes" id="UP000028481">
    <property type="component" value="Chromosome"/>
</dbReference>
<dbReference type="InterPro" id="IPR023404">
    <property type="entry name" value="rSAM_horseshoe"/>
</dbReference>